<sequence>MIPASFFIFALLVAYKVWAPVKSEVVGSGRLKVYLYIACVAAIAIWCVRLFPLLTSTSYTPDEAWFVHDIVVRNENQEPNSYFWWFERYFAQANLFGYGSIWWGLYSIIIDVSSLVFHPAQKLSSESQVIGDFISNFLNEVNSGNKYLELSTWIMRALSLSVATIFLLRVSRRIFKESFAVLGVLLLLTMPMMYWSGKLASPEYFGAFLLLISVFGYFDGRNQNWFLLAGIACGVKLTCAPVAAIFFLSALPYEWRSGGMKKCIIGGMRFAVGLLLANFYLVTHPVEFFNNLLMYSSLFPAAPWQMSFMSGPLPFWDGGTYGNLSYWFGSLITFLVVLVVSFFANARLAIWFALAAAAMFVFMLTQPLHNWYWFPVILGSIVPVAFATCRGVTYRAVFAASFATVVGLNFYFSLPNIKSELSFRQSHIAEYKAFDRDVSCVQSEISAANPKVVYDMAMIGRSVNVLDETLRKNYPASFSVLPGMQELQGKSGQLAIIGPRAAAITPISNFIDKAVAAGAEHGLCGKTLWVKF</sequence>
<feature type="transmembrane region" description="Helical" evidence="1">
    <location>
        <begin position="288"/>
        <end position="306"/>
    </location>
</feature>
<name>A0A5E7JDP7_PSEFL</name>
<feature type="domain" description="Glycosyltransferase RgtA/B/C/D-like" evidence="2">
    <location>
        <begin position="150"/>
        <end position="253"/>
    </location>
</feature>
<proteinExistence type="predicted"/>
<keyword evidence="1" id="KW-1133">Transmembrane helix</keyword>
<feature type="transmembrane region" description="Helical" evidence="1">
    <location>
        <begin position="95"/>
        <end position="117"/>
    </location>
</feature>
<evidence type="ECO:0000256" key="1">
    <source>
        <dbReference type="SAM" id="Phobius"/>
    </source>
</evidence>
<feature type="transmembrane region" description="Helical" evidence="1">
    <location>
        <begin position="178"/>
        <end position="195"/>
    </location>
</feature>
<keyword evidence="1" id="KW-0472">Membrane</keyword>
<feature type="transmembrane region" description="Helical" evidence="1">
    <location>
        <begin position="371"/>
        <end position="389"/>
    </location>
</feature>
<organism evidence="3 4">
    <name type="scientific">Pseudomonas fluorescens</name>
    <dbReference type="NCBI Taxonomy" id="294"/>
    <lineage>
        <taxon>Bacteria</taxon>
        <taxon>Pseudomonadati</taxon>
        <taxon>Pseudomonadota</taxon>
        <taxon>Gammaproteobacteria</taxon>
        <taxon>Pseudomonadales</taxon>
        <taxon>Pseudomonadaceae</taxon>
        <taxon>Pseudomonas</taxon>
    </lineage>
</organism>
<evidence type="ECO:0000259" key="2">
    <source>
        <dbReference type="Pfam" id="PF13231"/>
    </source>
</evidence>
<dbReference type="Pfam" id="PF13231">
    <property type="entry name" value="PMT_2"/>
    <property type="match status" value="1"/>
</dbReference>
<evidence type="ECO:0000313" key="3">
    <source>
        <dbReference type="EMBL" id="VVO86815.1"/>
    </source>
</evidence>
<keyword evidence="1" id="KW-0812">Transmembrane</keyword>
<feature type="transmembrane region" description="Helical" evidence="1">
    <location>
        <begin position="263"/>
        <end position="281"/>
    </location>
</feature>
<protein>
    <recommendedName>
        <fullName evidence="2">Glycosyltransferase RgtA/B/C/D-like domain-containing protein</fullName>
    </recommendedName>
</protein>
<dbReference type="RefSeq" id="WP_150733460.1">
    <property type="nucleotide sequence ID" value="NZ_CABVIF010000003.1"/>
</dbReference>
<feature type="transmembrane region" description="Helical" evidence="1">
    <location>
        <begin position="326"/>
        <end position="343"/>
    </location>
</feature>
<feature type="transmembrane region" description="Helical" evidence="1">
    <location>
        <begin position="33"/>
        <end position="51"/>
    </location>
</feature>
<reference evidence="3 4" key="1">
    <citation type="submission" date="2019-09" db="EMBL/GenBank/DDBJ databases">
        <authorList>
            <person name="Chandra G."/>
            <person name="Truman W A."/>
        </authorList>
    </citation>
    <scope>NUCLEOTIDE SEQUENCE [LARGE SCALE GENOMIC DNA]</scope>
    <source>
        <strain evidence="3">PS854</strain>
    </source>
</reference>
<dbReference type="EMBL" id="CABVIF010000003">
    <property type="protein sequence ID" value="VVO86815.1"/>
    <property type="molecule type" value="Genomic_DNA"/>
</dbReference>
<dbReference type="InterPro" id="IPR038731">
    <property type="entry name" value="RgtA/B/C-like"/>
</dbReference>
<feature type="transmembrane region" description="Helical" evidence="1">
    <location>
        <begin position="396"/>
        <end position="414"/>
    </location>
</feature>
<dbReference type="AlphaFoldDB" id="A0A5E7JDP7"/>
<gene>
    <name evidence="3" type="ORF">PS854_02088</name>
</gene>
<accession>A0A5E7JDP7</accession>
<feature type="transmembrane region" description="Helical" evidence="1">
    <location>
        <begin position="348"/>
        <end position="365"/>
    </location>
</feature>
<dbReference type="Proteomes" id="UP000327111">
    <property type="component" value="Unassembled WGS sequence"/>
</dbReference>
<feature type="transmembrane region" description="Helical" evidence="1">
    <location>
        <begin position="201"/>
        <end position="218"/>
    </location>
</feature>
<feature type="transmembrane region" description="Helical" evidence="1">
    <location>
        <begin position="153"/>
        <end position="171"/>
    </location>
</feature>
<evidence type="ECO:0000313" key="4">
    <source>
        <dbReference type="Proteomes" id="UP000327111"/>
    </source>
</evidence>
<feature type="transmembrane region" description="Helical" evidence="1">
    <location>
        <begin position="225"/>
        <end position="251"/>
    </location>
</feature>